<organism evidence="1 2">
    <name type="scientific">Pseudonocardia adelaidensis</name>
    <dbReference type="NCBI Taxonomy" id="648754"/>
    <lineage>
        <taxon>Bacteria</taxon>
        <taxon>Bacillati</taxon>
        <taxon>Actinomycetota</taxon>
        <taxon>Actinomycetes</taxon>
        <taxon>Pseudonocardiales</taxon>
        <taxon>Pseudonocardiaceae</taxon>
        <taxon>Pseudonocardia</taxon>
    </lineage>
</organism>
<dbReference type="EMBL" id="BAABJO010000015">
    <property type="protein sequence ID" value="GAA5126134.1"/>
    <property type="molecule type" value="Genomic_DNA"/>
</dbReference>
<dbReference type="Proteomes" id="UP001500804">
    <property type="component" value="Unassembled WGS sequence"/>
</dbReference>
<sequence length="73" mass="8051">MIKAALARRNGVRFVLALAIGTRQGETIGLKWSRFNPATKTLRITRQLQRRTWEHGCSDPHACGAGSFCPASL</sequence>
<name>A0ABP9NN56_9PSEU</name>
<evidence type="ECO:0008006" key="3">
    <source>
        <dbReference type="Google" id="ProtNLM"/>
    </source>
</evidence>
<gene>
    <name evidence="1" type="ORF">GCM10023320_41500</name>
</gene>
<comment type="caution">
    <text evidence="1">The sequence shown here is derived from an EMBL/GenBank/DDBJ whole genome shotgun (WGS) entry which is preliminary data.</text>
</comment>
<reference evidence="2" key="1">
    <citation type="journal article" date="2019" name="Int. J. Syst. Evol. Microbiol.">
        <title>The Global Catalogue of Microorganisms (GCM) 10K type strain sequencing project: providing services to taxonomists for standard genome sequencing and annotation.</title>
        <authorList>
            <consortium name="The Broad Institute Genomics Platform"/>
            <consortium name="The Broad Institute Genome Sequencing Center for Infectious Disease"/>
            <person name="Wu L."/>
            <person name="Ma J."/>
        </authorList>
    </citation>
    <scope>NUCLEOTIDE SEQUENCE [LARGE SCALE GENOMIC DNA]</scope>
    <source>
        <strain evidence="2">JCM 18302</strain>
    </source>
</reference>
<keyword evidence="2" id="KW-1185">Reference proteome</keyword>
<evidence type="ECO:0000313" key="2">
    <source>
        <dbReference type="Proteomes" id="UP001500804"/>
    </source>
</evidence>
<dbReference type="InterPro" id="IPR013762">
    <property type="entry name" value="Integrase-like_cat_sf"/>
</dbReference>
<proteinExistence type="predicted"/>
<accession>A0ABP9NN56</accession>
<evidence type="ECO:0000313" key="1">
    <source>
        <dbReference type="EMBL" id="GAA5126134.1"/>
    </source>
</evidence>
<dbReference type="Gene3D" id="1.10.443.10">
    <property type="entry name" value="Intergrase catalytic core"/>
    <property type="match status" value="1"/>
</dbReference>
<protein>
    <recommendedName>
        <fullName evidence="3">Tyr recombinase domain-containing protein</fullName>
    </recommendedName>
</protein>